<keyword evidence="1" id="KW-0175">Coiled coil</keyword>
<keyword evidence="2" id="KW-1133">Transmembrane helix</keyword>
<dbReference type="EMBL" id="BAAANN010000020">
    <property type="protein sequence ID" value="GAA1970142.1"/>
    <property type="molecule type" value="Genomic_DNA"/>
</dbReference>
<gene>
    <name evidence="3" type="ORF">GCM10009754_49870</name>
</gene>
<accession>A0ABP5CZK4</accession>
<evidence type="ECO:0000256" key="1">
    <source>
        <dbReference type="SAM" id="Coils"/>
    </source>
</evidence>
<dbReference type="Proteomes" id="UP001501116">
    <property type="component" value="Unassembled WGS sequence"/>
</dbReference>
<feature type="transmembrane region" description="Helical" evidence="2">
    <location>
        <begin position="6"/>
        <end position="29"/>
    </location>
</feature>
<evidence type="ECO:0000313" key="3">
    <source>
        <dbReference type="EMBL" id="GAA1970142.1"/>
    </source>
</evidence>
<feature type="coiled-coil region" evidence="1">
    <location>
        <begin position="36"/>
        <end position="98"/>
    </location>
</feature>
<keyword evidence="2" id="KW-0812">Transmembrane</keyword>
<keyword evidence="4" id="KW-1185">Reference proteome</keyword>
<keyword evidence="2" id="KW-0472">Membrane</keyword>
<dbReference type="RefSeq" id="WP_344423440.1">
    <property type="nucleotide sequence ID" value="NZ_BAAANN010000020.1"/>
</dbReference>
<proteinExistence type="predicted"/>
<evidence type="ECO:0000313" key="4">
    <source>
        <dbReference type="Proteomes" id="UP001501116"/>
    </source>
</evidence>
<protein>
    <submittedName>
        <fullName evidence="3">Uncharacterized protein</fullName>
    </submittedName>
</protein>
<evidence type="ECO:0000256" key="2">
    <source>
        <dbReference type="SAM" id="Phobius"/>
    </source>
</evidence>
<organism evidence="3 4">
    <name type="scientific">Amycolatopsis minnesotensis</name>
    <dbReference type="NCBI Taxonomy" id="337894"/>
    <lineage>
        <taxon>Bacteria</taxon>
        <taxon>Bacillati</taxon>
        <taxon>Actinomycetota</taxon>
        <taxon>Actinomycetes</taxon>
        <taxon>Pseudonocardiales</taxon>
        <taxon>Pseudonocardiaceae</taxon>
        <taxon>Amycolatopsis</taxon>
    </lineage>
</organism>
<comment type="caution">
    <text evidence="3">The sequence shown here is derived from an EMBL/GenBank/DDBJ whole genome shotgun (WGS) entry which is preliminary data.</text>
</comment>
<reference evidence="4" key="1">
    <citation type="journal article" date="2019" name="Int. J. Syst. Evol. Microbiol.">
        <title>The Global Catalogue of Microorganisms (GCM) 10K type strain sequencing project: providing services to taxonomists for standard genome sequencing and annotation.</title>
        <authorList>
            <consortium name="The Broad Institute Genomics Platform"/>
            <consortium name="The Broad Institute Genome Sequencing Center for Infectious Disease"/>
            <person name="Wu L."/>
            <person name="Ma J."/>
        </authorList>
    </citation>
    <scope>NUCLEOTIDE SEQUENCE [LARGE SCALE GENOMIC DNA]</scope>
    <source>
        <strain evidence="4">JCM 14545</strain>
    </source>
</reference>
<sequence length="98" mass="10918">MNALASVALPGGIGVLVMGIIGWMARLLVTSDRRYTAELSRLNRAHDEEIAELKADLAELRDAVDQLHARVDEERELRRAAEDRAAAAKRRARRADQD</sequence>
<name>A0ABP5CZK4_9PSEU</name>